<dbReference type="AlphaFoldDB" id="A0A370D991"/>
<evidence type="ECO:0000313" key="1">
    <source>
        <dbReference type="EMBL" id="RDH80857.1"/>
    </source>
</evidence>
<comment type="caution">
    <text evidence="1">The sequence shown here is derived from an EMBL/GenBank/DDBJ whole genome shotgun (WGS) entry which is preliminary data.</text>
</comment>
<reference evidence="1 2" key="1">
    <citation type="journal article" date="2018" name="ISME J.">
        <title>Endosymbiont genomes yield clues of tubeworm success.</title>
        <authorList>
            <person name="Li Y."/>
            <person name="Liles M.R."/>
            <person name="Halanych K.M."/>
        </authorList>
    </citation>
    <scope>NUCLEOTIDE SEQUENCE [LARGE SCALE GENOMIC DNA]</scope>
    <source>
        <strain evidence="1">A1422</strain>
    </source>
</reference>
<accession>A0A370D991</accession>
<dbReference type="EMBL" id="QFXD01000333">
    <property type="protein sequence ID" value="RDH80857.1"/>
    <property type="molecule type" value="Genomic_DNA"/>
</dbReference>
<organism evidence="1 2">
    <name type="scientific">endosymbiont of Lamellibrachia luymesi</name>
    <dbReference type="NCBI Taxonomy" id="2200907"/>
    <lineage>
        <taxon>Bacteria</taxon>
        <taxon>Pseudomonadati</taxon>
        <taxon>Pseudomonadota</taxon>
        <taxon>Gammaproteobacteria</taxon>
        <taxon>sulfur-oxidizing symbionts</taxon>
    </lineage>
</organism>
<dbReference type="Proteomes" id="UP000255508">
    <property type="component" value="Unassembled WGS sequence"/>
</dbReference>
<name>A0A370D991_9GAMM</name>
<gene>
    <name evidence="1" type="ORF">DIZ79_18760</name>
</gene>
<proteinExistence type="predicted"/>
<protein>
    <submittedName>
        <fullName evidence="1">Uncharacterized protein</fullName>
    </submittedName>
</protein>
<sequence length="107" mass="12274">MAPESLDHNRMLLEIDRTICDLNRSTINPMIPELTLNDLCPVMELVARARGLYLKELFEVTEISGDKMPSQDQIGRLKKLRENFEELVKGAQSLETAIERGYLDVNR</sequence>
<evidence type="ECO:0000313" key="2">
    <source>
        <dbReference type="Proteomes" id="UP000255508"/>
    </source>
</evidence>